<evidence type="ECO:0000256" key="4">
    <source>
        <dbReference type="ARBA" id="ARBA00008802"/>
    </source>
</evidence>
<keyword evidence="7 13" id="KW-0256">Endoplasmic reticulum</keyword>
<dbReference type="GO" id="GO:0006696">
    <property type="term" value="P:ergosterol biosynthetic process"/>
    <property type="evidence" value="ECO:0007669"/>
    <property type="project" value="TreeGrafter"/>
</dbReference>
<keyword evidence="12 13" id="KW-0472">Membrane</keyword>
<keyword evidence="8 13" id="KW-0274">FAD</keyword>
<dbReference type="SUPFAM" id="SSF51905">
    <property type="entry name" value="FAD/NAD(P)-binding domain"/>
    <property type="match status" value="1"/>
</dbReference>
<comment type="function">
    <text evidence="13">Catalyzes the stereospecific oxidation of squalene to (S)-2,3-epoxysqualene, and is considered to be a rate-limiting enzyme in steroid biosynthesis.</text>
</comment>
<evidence type="ECO:0000256" key="7">
    <source>
        <dbReference type="ARBA" id="ARBA00022824"/>
    </source>
</evidence>
<dbReference type="InterPro" id="IPR040125">
    <property type="entry name" value="Squalene_monox"/>
</dbReference>
<dbReference type="EC" id="1.14.14.17" evidence="13"/>
<reference evidence="16" key="1">
    <citation type="journal article" date="2018" name="Nat. Microbiol.">
        <title>Leveraging single-cell genomics to expand the fungal tree of life.</title>
        <authorList>
            <person name="Ahrendt S.R."/>
            <person name="Quandt C.A."/>
            <person name="Ciobanu D."/>
            <person name="Clum A."/>
            <person name="Salamov A."/>
            <person name="Andreopoulos B."/>
            <person name="Cheng J.F."/>
            <person name="Woyke T."/>
            <person name="Pelin A."/>
            <person name="Henrissat B."/>
            <person name="Reynolds N.K."/>
            <person name="Benny G.L."/>
            <person name="Smith M.E."/>
            <person name="James T.Y."/>
            <person name="Grigoriev I.V."/>
        </authorList>
    </citation>
    <scope>NUCLEOTIDE SEQUENCE [LARGE SCALE GENOMIC DNA]</scope>
    <source>
        <strain evidence="16">Benny S71-1</strain>
    </source>
</reference>
<dbReference type="GO" id="GO:0005789">
    <property type="term" value="C:endoplasmic reticulum membrane"/>
    <property type="evidence" value="ECO:0007669"/>
    <property type="project" value="UniProtKB-SubCell"/>
</dbReference>
<evidence type="ECO:0000256" key="5">
    <source>
        <dbReference type="ARBA" id="ARBA00022630"/>
    </source>
</evidence>
<dbReference type="FunFam" id="3.50.50.60:FF:000166">
    <property type="entry name" value="Squalene monooxygenase Erg1"/>
    <property type="match status" value="1"/>
</dbReference>
<comment type="cofactor">
    <cofactor evidence="1 13">
        <name>FAD</name>
        <dbReference type="ChEBI" id="CHEBI:57692"/>
    </cofactor>
</comment>
<dbReference type="AlphaFoldDB" id="A0A4P9YZM9"/>
<feature type="domain" description="Squalene epoxidase" evidence="14">
    <location>
        <begin position="187"/>
        <end position="455"/>
    </location>
</feature>
<keyword evidence="10 13" id="KW-1133">Transmembrane helix</keyword>
<dbReference type="GO" id="GO:0050660">
    <property type="term" value="F:flavin adenine dinucleotide binding"/>
    <property type="evidence" value="ECO:0007669"/>
    <property type="project" value="UniProtKB-UniRule"/>
</dbReference>
<evidence type="ECO:0000256" key="12">
    <source>
        <dbReference type="ARBA" id="ARBA00023136"/>
    </source>
</evidence>
<evidence type="ECO:0000256" key="9">
    <source>
        <dbReference type="ARBA" id="ARBA00022848"/>
    </source>
</evidence>
<organism evidence="15 16">
    <name type="scientific">Syncephalis pseudoplumigaleata</name>
    <dbReference type="NCBI Taxonomy" id="1712513"/>
    <lineage>
        <taxon>Eukaryota</taxon>
        <taxon>Fungi</taxon>
        <taxon>Fungi incertae sedis</taxon>
        <taxon>Zoopagomycota</taxon>
        <taxon>Zoopagomycotina</taxon>
        <taxon>Zoopagomycetes</taxon>
        <taxon>Zoopagales</taxon>
        <taxon>Piptocephalidaceae</taxon>
        <taxon>Syncephalis</taxon>
    </lineage>
</organism>
<dbReference type="Gene3D" id="3.50.50.60">
    <property type="entry name" value="FAD/NAD(P)-binding domain"/>
    <property type="match status" value="1"/>
</dbReference>
<dbReference type="OrthoDB" id="1678617at2759"/>
<evidence type="ECO:0000313" key="16">
    <source>
        <dbReference type="Proteomes" id="UP000278143"/>
    </source>
</evidence>
<evidence type="ECO:0000256" key="13">
    <source>
        <dbReference type="RuleBase" id="RU367121"/>
    </source>
</evidence>
<keyword evidence="16" id="KW-1185">Reference proteome</keyword>
<dbReference type="InterPro" id="IPR013698">
    <property type="entry name" value="Squalene_epoxidase"/>
</dbReference>
<gene>
    <name evidence="15" type="ORF">SYNPS1DRAFT_17128</name>
</gene>
<accession>A0A4P9YZM9</accession>
<keyword evidence="5 13" id="KW-0285">Flavoprotein</keyword>
<evidence type="ECO:0000313" key="15">
    <source>
        <dbReference type="EMBL" id="RKP24500.1"/>
    </source>
</evidence>
<feature type="transmembrane region" description="Helical" evidence="13">
    <location>
        <begin position="376"/>
        <end position="393"/>
    </location>
</feature>
<dbReference type="GO" id="GO:0004506">
    <property type="term" value="F:squalene monooxygenase activity"/>
    <property type="evidence" value="ECO:0007669"/>
    <property type="project" value="UniProtKB-UniRule"/>
</dbReference>
<dbReference type="EMBL" id="KZ990189">
    <property type="protein sequence ID" value="RKP24500.1"/>
    <property type="molecule type" value="Genomic_DNA"/>
</dbReference>
<evidence type="ECO:0000256" key="6">
    <source>
        <dbReference type="ARBA" id="ARBA00022692"/>
    </source>
</evidence>
<proteinExistence type="inferred from homology"/>
<dbReference type="Pfam" id="PF08491">
    <property type="entry name" value="SE"/>
    <property type="match status" value="1"/>
</dbReference>
<comment type="similarity">
    <text evidence="4 13">Belongs to the squalene monooxygenase family.</text>
</comment>
<feature type="transmembrane region" description="Helical" evidence="13">
    <location>
        <begin position="15"/>
        <end position="34"/>
    </location>
</feature>
<evidence type="ECO:0000256" key="3">
    <source>
        <dbReference type="ARBA" id="ARBA00004477"/>
    </source>
</evidence>
<feature type="transmembrane region" description="Helical" evidence="13">
    <location>
        <begin position="433"/>
        <end position="451"/>
    </location>
</feature>
<dbReference type="InterPro" id="IPR036188">
    <property type="entry name" value="FAD/NAD-bd_sf"/>
</dbReference>
<evidence type="ECO:0000256" key="2">
    <source>
        <dbReference type="ARBA" id="ARBA00004154"/>
    </source>
</evidence>
<evidence type="ECO:0000256" key="8">
    <source>
        <dbReference type="ARBA" id="ARBA00022827"/>
    </source>
</evidence>
<dbReference type="PRINTS" id="PR00420">
    <property type="entry name" value="RNGMNOXGNASE"/>
</dbReference>
<dbReference type="PANTHER" id="PTHR10835:SF0">
    <property type="entry name" value="SQUALENE MONOOXYGENASE"/>
    <property type="match status" value="1"/>
</dbReference>
<evidence type="ECO:0000256" key="11">
    <source>
        <dbReference type="ARBA" id="ARBA00023002"/>
    </source>
</evidence>
<keyword evidence="9" id="KW-0492">Microsome</keyword>
<evidence type="ECO:0000259" key="14">
    <source>
        <dbReference type="Pfam" id="PF08491"/>
    </source>
</evidence>
<sequence length="499" mass="55146">MSSLSHGHSTVSRDYDVIIVGAGVLGAALGATLGRQGRRTLVLERDLRVPDRIVGELLQPGGYRALQALGLQECTEDIDAIPCYGYHIQSATKQTVAIQYPVVEPASMAEKKPRYQGRSFHHGRFVDKLRQACHHTPNVTMVEATVNKLLRCPVTQRVIGIQCYSKIATDETAQPSEQDRQYYQYYAPLTIIADGCFSKFRRECGASMPQNVSHFCGFILRDCTLPTPHHGHVLLTPSAPILMYQIGTHETRILVDIPGKLPSIGNGDMKKYLLKHIAPHLPSSVTTSFHKALETERFRVMPNSRLPGHLTQEDGVLVLGDALNMRHPLTGAGMTVALNDVLLLRSLLSPAAIPDLWDDMAMRQCKLALHTGRKSYACVLNVLAHGIYTIFAADPQDPQMKVMQLGCFNYFRLGEQWVDGPVGLLGGIYHSQWLLLGHFYSVAMYGLWLILSGRAASIDARPSFVACLLALPMNLVRCAITLWAASWLLLPAMLAEFLA</sequence>
<comment type="catalytic activity">
    <reaction evidence="13">
        <text>squalene + reduced [NADPH--hemoprotein reductase] + O2 = (S)-2,3-epoxysqualene + oxidized [NADPH--hemoprotein reductase] + H2O + H(+)</text>
        <dbReference type="Rhea" id="RHEA:25282"/>
        <dbReference type="Rhea" id="RHEA-COMP:11964"/>
        <dbReference type="Rhea" id="RHEA-COMP:11965"/>
        <dbReference type="ChEBI" id="CHEBI:15377"/>
        <dbReference type="ChEBI" id="CHEBI:15378"/>
        <dbReference type="ChEBI" id="CHEBI:15379"/>
        <dbReference type="ChEBI" id="CHEBI:15440"/>
        <dbReference type="ChEBI" id="CHEBI:15441"/>
        <dbReference type="ChEBI" id="CHEBI:57618"/>
        <dbReference type="ChEBI" id="CHEBI:58210"/>
        <dbReference type="EC" id="1.14.14.17"/>
    </reaction>
</comment>
<evidence type="ECO:0000256" key="10">
    <source>
        <dbReference type="ARBA" id="ARBA00022989"/>
    </source>
</evidence>
<keyword evidence="11 13" id="KW-0560">Oxidoreductase</keyword>
<dbReference type="Proteomes" id="UP000278143">
    <property type="component" value="Unassembled WGS sequence"/>
</dbReference>
<protein>
    <recommendedName>
        <fullName evidence="13">Squalene monooxygenase</fullName>
        <ecNumber evidence="13">1.14.14.17</ecNumber>
    </recommendedName>
</protein>
<feature type="transmembrane region" description="Helical" evidence="13">
    <location>
        <begin position="463"/>
        <end position="490"/>
    </location>
</feature>
<dbReference type="UniPathway" id="UPA00767">
    <property type="reaction ID" value="UER00752"/>
</dbReference>
<name>A0A4P9YZM9_9FUNG</name>
<evidence type="ECO:0000256" key="1">
    <source>
        <dbReference type="ARBA" id="ARBA00001974"/>
    </source>
</evidence>
<dbReference type="PANTHER" id="PTHR10835">
    <property type="entry name" value="SQUALENE MONOOXYGENASE"/>
    <property type="match status" value="1"/>
</dbReference>
<keyword evidence="6 13" id="KW-0812">Transmembrane</keyword>
<comment type="subcellular location">
    <subcellularLocation>
        <location evidence="3 13">Endoplasmic reticulum membrane</location>
        <topology evidence="3 13">Multi-pass membrane protein</topology>
    </subcellularLocation>
    <subcellularLocation>
        <location evidence="2">Microsome membrane</location>
        <topology evidence="2">Multi-pass membrane protein</topology>
    </subcellularLocation>
</comment>